<feature type="transmembrane region" description="Helical" evidence="1">
    <location>
        <begin position="38"/>
        <end position="58"/>
    </location>
</feature>
<evidence type="ECO:0000256" key="1">
    <source>
        <dbReference type="SAM" id="Phobius"/>
    </source>
</evidence>
<keyword evidence="3" id="KW-1185">Reference proteome</keyword>
<evidence type="ECO:0000313" key="3">
    <source>
        <dbReference type="Proteomes" id="UP000325315"/>
    </source>
</evidence>
<comment type="caution">
    <text evidence="2">The sequence shown here is derived from an EMBL/GenBank/DDBJ whole genome shotgun (WGS) entry which is preliminary data.</text>
</comment>
<name>A0A5B6VM55_9ROSI</name>
<keyword evidence="1" id="KW-0812">Transmembrane</keyword>
<gene>
    <name evidence="2" type="ORF">EPI10_015803</name>
</gene>
<dbReference type="AlphaFoldDB" id="A0A5B6VM55"/>
<keyword evidence="1" id="KW-1133">Transmembrane helix</keyword>
<dbReference type="EMBL" id="SMMG02000006">
    <property type="protein sequence ID" value="KAA3470064.1"/>
    <property type="molecule type" value="Genomic_DNA"/>
</dbReference>
<keyword evidence="1" id="KW-0472">Membrane</keyword>
<evidence type="ECO:0000313" key="2">
    <source>
        <dbReference type="EMBL" id="KAA3470064.1"/>
    </source>
</evidence>
<protein>
    <submittedName>
        <fullName evidence="2">Serine/threonine-protein phosphatase 7 long form-like protein</fullName>
    </submittedName>
</protein>
<accession>A0A5B6VM55</accession>
<organism evidence="2 3">
    <name type="scientific">Gossypium australe</name>
    <dbReference type="NCBI Taxonomy" id="47621"/>
    <lineage>
        <taxon>Eukaryota</taxon>
        <taxon>Viridiplantae</taxon>
        <taxon>Streptophyta</taxon>
        <taxon>Embryophyta</taxon>
        <taxon>Tracheophyta</taxon>
        <taxon>Spermatophyta</taxon>
        <taxon>Magnoliopsida</taxon>
        <taxon>eudicotyledons</taxon>
        <taxon>Gunneridae</taxon>
        <taxon>Pentapetalae</taxon>
        <taxon>rosids</taxon>
        <taxon>malvids</taxon>
        <taxon>Malvales</taxon>
        <taxon>Malvaceae</taxon>
        <taxon>Malvoideae</taxon>
        <taxon>Gossypium</taxon>
    </lineage>
</organism>
<dbReference type="Proteomes" id="UP000325315">
    <property type="component" value="Unassembled WGS sequence"/>
</dbReference>
<proteinExistence type="predicted"/>
<reference evidence="3" key="1">
    <citation type="journal article" date="2019" name="Plant Biotechnol. J.">
        <title>Genome sequencing of the Australian wild diploid species Gossypium australe highlights disease resistance and delayed gland morphogenesis.</title>
        <authorList>
            <person name="Cai Y."/>
            <person name="Cai X."/>
            <person name="Wang Q."/>
            <person name="Wang P."/>
            <person name="Zhang Y."/>
            <person name="Cai C."/>
            <person name="Xu Y."/>
            <person name="Wang K."/>
            <person name="Zhou Z."/>
            <person name="Wang C."/>
            <person name="Geng S."/>
            <person name="Li B."/>
            <person name="Dong Q."/>
            <person name="Hou Y."/>
            <person name="Wang H."/>
            <person name="Ai P."/>
            <person name="Liu Z."/>
            <person name="Yi F."/>
            <person name="Sun M."/>
            <person name="An G."/>
            <person name="Cheng J."/>
            <person name="Zhang Y."/>
            <person name="Shi Q."/>
            <person name="Xie Y."/>
            <person name="Shi X."/>
            <person name="Chang Y."/>
            <person name="Huang F."/>
            <person name="Chen Y."/>
            <person name="Hong S."/>
            <person name="Mi L."/>
            <person name="Sun Q."/>
            <person name="Zhang L."/>
            <person name="Zhou B."/>
            <person name="Peng R."/>
            <person name="Zhang X."/>
            <person name="Liu F."/>
        </authorList>
    </citation>
    <scope>NUCLEOTIDE SEQUENCE [LARGE SCALE GENOMIC DNA]</scope>
    <source>
        <strain evidence="3">cv. PA1801</strain>
    </source>
</reference>
<dbReference type="OrthoDB" id="981154at2759"/>
<sequence>MLKLVNFREAGELSWGFVVLVTLYWKMCRATQPREIKIVIGAIPVAIFTSSSELLLYISTRNKVKFIR</sequence>